<dbReference type="Proteomes" id="UP000663880">
    <property type="component" value="Unassembled WGS sequence"/>
</dbReference>
<comment type="caution">
    <text evidence="1">The sequence shown here is derived from an EMBL/GenBank/DDBJ whole genome shotgun (WGS) entry which is preliminary data.</text>
</comment>
<organism evidence="1 2">
    <name type="scientific">Pieris macdunnoughi</name>
    <dbReference type="NCBI Taxonomy" id="345717"/>
    <lineage>
        <taxon>Eukaryota</taxon>
        <taxon>Metazoa</taxon>
        <taxon>Ecdysozoa</taxon>
        <taxon>Arthropoda</taxon>
        <taxon>Hexapoda</taxon>
        <taxon>Insecta</taxon>
        <taxon>Pterygota</taxon>
        <taxon>Neoptera</taxon>
        <taxon>Endopterygota</taxon>
        <taxon>Lepidoptera</taxon>
        <taxon>Glossata</taxon>
        <taxon>Ditrysia</taxon>
        <taxon>Papilionoidea</taxon>
        <taxon>Pieridae</taxon>
        <taxon>Pierinae</taxon>
        <taxon>Pieris</taxon>
    </lineage>
</organism>
<keyword evidence="2" id="KW-1185">Reference proteome</keyword>
<dbReference type="AlphaFoldDB" id="A0A821L415"/>
<dbReference type="EMBL" id="CAJOBZ010000001">
    <property type="protein sequence ID" value="CAF4745166.1"/>
    <property type="molecule type" value="Genomic_DNA"/>
</dbReference>
<evidence type="ECO:0000313" key="2">
    <source>
        <dbReference type="Proteomes" id="UP000663880"/>
    </source>
</evidence>
<sequence length="83" mass="9400">MAEGINPIHHMLCDPKEPVAGYEALPPVLKEFIRKQKAESCFLVNNRICDIIPAPRANDIALVNQQRRNEDPNTFAIRPYGET</sequence>
<proteinExistence type="predicted"/>
<evidence type="ECO:0000313" key="1">
    <source>
        <dbReference type="EMBL" id="CAF4745166.1"/>
    </source>
</evidence>
<protein>
    <submittedName>
        <fullName evidence="1">Uncharacterized protein</fullName>
    </submittedName>
</protein>
<name>A0A821L415_9NEOP</name>
<accession>A0A821L415</accession>
<gene>
    <name evidence="1" type="ORF">PMACD_LOCUS295</name>
</gene>
<reference evidence="1" key="1">
    <citation type="submission" date="2021-02" db="EMBL/GenBank/DDBJ databases">
        <authorList>
            <person name="Steward A R."/>
        </authorList>
    </citation>
    <scope>NUCLEOTIDE SEQUENCE</scope>
</reference>